<evidence type="ECO:0000313" key="1">
    <source>
        <dbReference type="EMBL" id="RRT48256.1"/>
    </source>
</evidence>
<comment type="caution">
    <text evidence="1">The sequence shown here is derived from an EMBL/GenBank/DDBJ whole genome shotgun (WGS) entry which is preliminary data.</text>
</comment>
<evidence type="ECO:0000313" key="2">
    <source>
        <dbReference type="Proteomes" id="UP000287651"/>
    </source>
</evidence>
<dbReference type="EMBL" id="AMZH03014077">
    <property type="protein sequence ID" value="RRT48256.1"/>
    <property type="molecule type" value="Genomic_DNA"/>
</dbReference>
<proteinExistence type="predicted"/>
<dbReference type="Proteomes" id="UP000287651">
    <property type="component" value="Unassembled WGS sequence"/>
</dbReference>
<organism evidence="1 2">
    <name type="scientific">Ensete ventricosum</name>
    <name type="common">Abyssinian banana</name>
    <name type="synonym">Musa ensete</name>
    <dbReference type="NCBI Taxonomy" id="4639"/>
    <lineage>
        <taxon>Eukaryota</taxon>
        <taxon>Viridiplantae</taxon>
        <taxon>Streptophyta</taxon>
        <taxon>Embryophyta</taxon>
        <taxon>Tracheophyta</taxon>
        <taxon>Spermatophyta</taxon>
        <taxon>Magnoliopsida</taxon>
        <taxon>Liliopsida</taxon>
        <taxon>Zingiberales</taxon>
        <taxon>Musaceae</taxon>
        <taxon>Ensete</taxon>
    </lineage>
</organism>
<name>A0A444DN90_ENSVE</name>
<reference evidence="1 2" key="1">
    <citation type="journal article" date="2014" name="Agronomy (Basel)">
        <title>A Draft Genome Sequence for Ensete ventricosum, the Drought-Tolerant Tree Against Hunger.</title>
        <authorList>
            <person name="Harrison J."/>
            <person name="Moore K.A."/>
            <person name="Paszkiewicz K."/>
            <person name="Jones T."/>
            <person name="Grant M."/>
            <person name="Ambacheew D."/>
            <person name="Muzemil S."/>
            <person name="Studholme D.J."/>
        </authorList>
    </citation>
    <scope>NUCLEOTIDE SEQUENCE [LARGE SCALE GENOMIC DNA]</scope>
</reference>
<accession>A0A444DN90</accession>
<protein>
    <submittedName>
        <fullName evidence="1">Uncharacterized protein</fullName>
    </submittedName>
</protein>
<sequence>MNTVCGCTNLPILARGIFKSSRIVYINTLSSLPIGLLYLCSLMVVLILPDPIID</sequence>
<dbReference type="AlphaFoldDB" id="A0A444DN90"/>
<gene>
    <name evidence="1" type="ORF">B296_00053222</name>
</gene>